<name>A0A9P5NF11_GYMJU</name>
<feature type="domain" description="Protein kinase" evidence="1">
    <location>
        <begin position="152"/>
        <end position="458"/>
    </location>
</feature>
<evidence type="ECO:0000313" key="2">
    <source>
        <dbReference type="EMBL" id="KAF8881677.1"/>
    </source>
</evidence>
<dbReference type="PROSITE" id="PS50011">
    <property type="entry name" value="PROTEIN_KINASE_DOM"/>
    <property type="match status" value="1"/>
</dbReference>
<dbReference type="PANTHER" id="PTHR44329">
    <property type="entry name" value="SERINE/THREONINE-PROTEIN KINASE TNNI3K-RELATED"/>
    <property type="match status" value="1"/>
</dbReference>
<dbReference type="GO" id="GO:0005524">
    <property type="term" value="F:ATP binding"/>
    <property type="evidence" value="ECO:0007669"/>
    <property type="project" value="InterPro"/>
</dbReference>
<gene>
    <name evidence="2" type="ORF">CPB84DRAFT_1791547</name>
</gene>
<organism evidence="2 3">
    <name type="scientific">Gymnopilus junonius</name>
    <name type="common">Spectacular rustgill mushroom</name>
    <name type="synonym">Gymnopilus spectabilis subsp. junonius</name>
    <dbReference type="NCBI Taxonomy" id="109634"/>
    <lineage>
        <taxon>Eukaryota</taxon>
        <taxon>Fungi</taxon>
        <taxon>Dikarya</taxon>
        <taxon>Basidiomycota</taxon>
        <taxon>Agaricomycotina</taxon>
        <taxon>Agaricomycetes</taxon>
        <taxon>Agaricomycetidae</taxon>
        <taxon>Agaricales</taxon>
        <taxon>Agaricineae</taxon>
        <taxon>Hymenogastraceae</taxon>
        <taxon>Gymnopilus</taxon>
    </lineage>
</organism>
<dbReference type="EMBL" id="JADNYJ010000129">
    <property type="protein sequence ID" value="KAF8881677.1"/>
    <property type="molecule type" value="Genomic_DNA"/>
</dbReference>
<keyword evidence="2" id="KW-0808">Transferase</keyword>
<proteinExistence type="predicted"/>
<dbReference type="InterPro" id="IPR011009">
    <property type="entry name" value="Kinase-like_dom_sf"/>
</dbReference>
<comment type="caution">
    <text evidence="2">The sequence shown here is derived from an EMBL/GenBank/DDBJ whole genome shotgun (WGS) entry which is preliminary data.</text>
</comment>
<dbReference type="SUPFAM" id="SSF56112">
    <property type="entry name" value="Protein kinase-like (PK-like)"/>
    <property type="match status" value="1"/>
</dbReference>
<keyword evidence="3" id="KW-1185">Reference proteome</keyword>
<reference evidence="2" key="1">
    <citation type="submission" date="2020-11" db="EMBL/GenBank/DDBJ databases">
        <authorList>
            <consortium name="DOE Joint Genome Institute"/>
            <person name="Ahrendt S."/>
            <person name="Riley R."/>
            <person name="Andreopoulos W."/>
            <person name="LaButti K."/>
            <person name="Pangilinan J."/>
            <person name="Ruiz-duenas F.J."/>
            <person name="Barrasa J.M."/>
            <person name="Sanchez-Garcia M."/>
            <person name="Camarero S."/>
            <person name="Miyauchi S."/>
            <person name="Serrano A."/>
            <person name="Linde D."/>
            <person name="Babiker R."/>
            <person name="Drula E."/>
            <person name="Ayuso-Fernandez I."/>
            <person name="Pacheco R."/>
            <person name="Padilla G."/>
            <person name="Ferreira P."/>
            <person name="Barriuso J."/>
            <person name="Kellner H."/>
            <person name="Castanera R."/>
            <person name="Alfaro M."/>
            <person name="Ramirez L."/>
            <person name="Pisabarro A.G."/>
            <person name="Kuo A."/>
            <person name="Tritt A."/>
            <person name="Lipzen A."/>
            <person name="He G."/>
            <person name="Yan M."/>
            <person name="Ng V."/>
            <person name="Cullen D."/>
            <person name="Martin F."/>
            <person name="Rosso M.-N."/>
            <person name="Henrissat B."/>
            <person name="Hibbett D."/>
            <person name="Martinez A.T."/>
            <person name="Grigoriev I.V."/>
        </authorList>
    </citation>
    <scope>NUCLEOTIDE SEQUENCE</scope>
    <source>
        <strain evidence="2">AH 44721</strain>
    </source>
</reference>
<dbReference type="InterPro" id="IPR051681">
    <property type="entry name" value="Ser/Thr_Kinases-Pseudokinases"/>
</dbReference>
<keyword evidence="2" id="KW-0418">Kinase</keyword>
<accession>A0A9P5NF11</accession>
<dbReference type="AlphaFoldDB" id="A0A9P5NF11"/>
<dbReference type="GO" id="GO:0004674">
    <property type="term" value="F:protein serine/threonine kinase activity"/>
    <property type="evidence" value="ECO:0007669"/>
    <property type="project" value="TreeGrafter"/>
</dbReference>
<dbReference type="SMART" id="SM00220">
    <property type="entry name" value="S_TKc"/>
    <property type="match status" value="1"/>
</dbReference>
<dbReference type="OrthoDB" id="4062651at2759"/>
<evidence type="ECO:0000259" key="1">
    <source>
        <dbReference type="PROSITE" id="PS50011"/>
    </source>
</evidence>
<dbReference type="Gene3D" id="1.10.510.10">
    <property type="entry name" value="Transferase(Phosphotransferase) domain 1"/>
    <property type="match status" value="1"/>
</dbReference>
<sequence length="459" mass="52138">MDIVMIDIGGHDNGEMVISRFFVQGLFLFVLRFTLDSSNPASLQSRIVNCFFEHPVLHVDVTFADRTKMREAINQAANYAIPRCMGNPSSKAPDAVIDVTGDGREIISYIICNESALYNEYLSWLQPLDNTLKSSQRKNRTFRFIDRASLSIIDTVVAGHGTIAIVRNPFTSDPTTMEGKYVFKGEHFSDFVTDPEVCAHIIRARYDEIAALDAMPPHPNIIPPSSIFVTTPSAYPPGMHSNTVICGTLQPFYAKGDLDKYLRVNDASLPLKAKWCYQLVSATHHAYFIGKTYHMDLKPPNLLLDENLDLVVIDWENSGANISVLPPEADGTFDVSLRQLFNGEKVIQYKKYNGPERSNNLVRPTWNVFPIWNIECRQAIELAQVYSFGRAIWMILTGVLNDELEDKDIWWTLKMEKAIPESWRKVVENCVRKDPNSRMSMEKLLIFWRDAQKGGDFLL</sequence>
<protein>
    <submittedName>
        <fullName evidence="2">Kinase-like domain-containing protein</fullName>
    </submittedName>
</protein>
<dbReference type="Proteomes" id="UP000724874">
    <property type="component" value="Unassembled WGS sequence"/>
</dbReference>
<dbReference type="InterPro" id="IPR000719">
    <property type="entry name" value="Prot_kinase_dom"/>
</dbReference>
<evidence type="ECO:0000313" key="3">
    <source>
        <dbReference type="Proteomes" id="UP000724874"/>
    </source>
</evidence>